<feature type="transmembrane region" description="Helical" evidence="6">
    <location>
        <begin position="202"/>
        <end position="224"/>
    </location>
</feature>
<dbReference type="InterPro" id="IPR027022">
    <property type="entry name" value="ABC_permease_BceB-typ"/>
</dbReference>
<feature type="transmembrane region" description="Helical" evidence="6">
    <location>
        <begin position="289"/>
        <end position="312"/>
    </location>
</feature>
<keyword evidence="6" id="KW-0813">Transport</keyword>
<keyword evidence="5 6" id="KW-0472">Membrane</keyword>
<feature type="transmembrane region" description="Helical" evidence="6">
    <location>
        <begin position="157"/>
        <end position="181"/>
    </location>
</feature>
<keyword evidence="3 6" id="KW-0812">Transmembrane</keyword>
<feature type="transmembrane region" description="Helical" evidence="6">
    <location>
        <begin position="616"/>
        <end position="637"/>
    </location>
</feature>
<evidence type="ECO:0000256" key="3">
    <source>
        <dbReference type="ARBA" id="ARBA00022692"/>
    </source>
</evidence>
<dbReference type="InterPro" id="IPR052536">
    <property type="entry name" value="ABC-4_Integral_Memb_Prot"/>
</dbReference>
<evidence type="ECO:0000259" key="7">
    <source>
        <dbReference type="Pfam" id="PF02687"/>
    </source>
</evidence>
<proteinExistence type="inferred from homology"/>
<dbReference type="AlphaFoldDB" id="A0A2S7F9M7"/>
<name>A0A2S7F9M7_CLOBU</name>
<feature type="transmembrane region" description="Helical" evidence="6">
    <location>
        <begin position="105"/>
        <end position="137"/>
    </location>
</feature>
<dbReference type="GO" id="GO:0055085">
    <property type="term" value="P:transmembrane transport"/>
    <property type="evidence" value="ECO:0007669"/>
    <property type="project" value="UniProtKB-UniRule"/>
</dbReference>
<feature type="domain" description="ABC3 transporter permease C-terminal" evidence="7">
    <location>
        <begin position="63"/>
        <end position="182"/>
    </location>
</feature>
<comment type="similarity">
    <text evidence="6">Belongs to the ABC-4 integral membrane protein family.</text>
</comment>
<dbReference type="RefSeq" id="WP_043662815.1">
    <property type="nucleotide sequence ID" value="NZ_JSEG01000005.1"/>
</dbReference>
<feature type="transmembrane region" description="Helical" evidence="6">
    <location>
        <begin position="657"/>
        <end position="675"/>
    </location>
</feature>
<keyword evidence="2 6" id="KW-1003">Cell membrane</keyword>
<dbReference type="PIRSF" id="PIRSF018968">
    <property type="entry name" value="ABC_permease_BceB"/>
    <property type="match status" value="1"/>
</dbReference>
<evidence type="ECO:0000256" key="6">
    <source>
        <dbReference type="PIRNR" id="PIRNR018968"/>
    </source>
</evidence>
<dbReference type="PANTHER" id="PTHR46795:SF3">
    <property type="entry name" value="ABC TRANSPORTER PERMEASE"/>
    <property type="match status" value="1"/>
</dbReference>
<feature type="transmembrane region" description="Helical" evidence="6">
    <location>
        <begin position="236"/>
        <end position="262"/>
    </location>
</feature>
<dbReference type="GO" id="GO:0005886">
    <property type="term" value="C:plasma membrane"/>
    <property type="evidence" value="ECO:0007669"/>
    <property type="project" value="UniProtKB-SubCell"/>
</dbReference>
<evidence type="ECO:0000256" key="5">
    <source>
        <dbReference type="ARBA" id="ARBA00023136"/>
    </source>
</evidence>
<gene>
    <name evidence="8" type="ORF">AWN73_14680</name>
</gene>
<dbReference type="InterPro" id="IPR003838">
    <property type="entry name" value="ABC3_permease_C"/>
</dbReference>
<organism evidence="8 9">
    <name type="scientific">Clostridium butyricum</name>
    <dbReference type="NCBI Taxonomy" id="1492"/>
    <lineage>
        <taxon>Bacteria</taxon>
        <taxon>Bacillati</taxon>
        <taxon>Bacillota</taxon>
        <taxon>Clostridia</taxon>
        <taxon>Eubacteriales</taxon>
        <taxon>Clostridiaceae</taxon>
        <taxon>Clostridium</taxon>
    </lineage>
</organism>
<evidence type="ECO:0000256" key="2">
    <source>
        <dbReference type="ARBA" id="ARBA00022475"/>
    </source>
</evidence>
<dbReference type="PANTHER" id="PTHR46795">
    <property type="entry name" value="ABC TRANSPORTER PERMEASE-RELATED-RELATED"/>
    <property type="match status" value="1"/>
</dbReference>
<evidence type="ECO:0000256" key="4">
    <source>
        <dbReference type="ARBA" id="ARBA00022989"/>
    </source>
</evidence>
<feature type="transmembrane region" description="Helical" evidence="6">
    <location>
        <begin position="564"/>
        <end position="586"/>
    </location>
</feature>
<evidence type="ECO:0000256" key="1">
    <source>
        <dbReference type="ARBA" id="ARBA00004651"/>
    </source>
</evidence>
<feature type="transmembrane region" description="Helical" evidence="6">
    <location>
        <begin position="20"/>
        <end position="43"/>
    </location>
</feature>
<comment type="caution">
    <text evidence="8">The sequence shown here is derived from an EMBL/GenBank/DDBJ whole genome shotgun (WGS) entry which is preliminary data.</text>
</comment>
<dbReference type="Pfam" id="PF02687">
    <property type="entry name" value="FtsX"/>
    <property type="match status" value="1"/>
</dbReference>
<dbReference type="Proteomes" id="UP000238081">
    <property type="component" value="Unassembled WGS sequence"/>
</dbReference>
<comment type="subcellular location">
    <subcellularLocation>
        <location evidence="1 6">Cell membrane</location>
        <topology evidence="1 6">Multi-pass membrane protein</topology>
    </subcellularLocation>
</comment>
<keyword evidence="4 6" id="KW-1133">Transmembrane helix</keyword>
<dbReference type="EMBL" id="LRDH01000112">
    <property type="protein sequence ID" value="PPV14113.1"/>
    <property type="molecule type" value="Genomic_DNA"/>
</dbReference>
<feature type="transmembrane region" description="Helical" evidence="6">
    <location>
        <begin position="63"/>
        <end position="84"/>
    </location>
</feature>
<evidence type="ECO:0000313" key="8">
    <source>
        <dbReference type="EMBL" id="PPV14113.1"/>
    </source>
</evidence>
<evidence type="ECO:0000313" key="9">
    <source>
        <dbReference type="Proteomes" id="UP000238081"/>
    </source>
</evidence>
<accession>A0A2S7F9M7</accession>
<reference evidence="8 9" key="1">
    <citation type="submission" date="2016-01" db="EMBL/GenBank/DDBJ databases">
        <title>Characterization of the Clostridium difficile lineages that are prevalent in Hong Kong and China.</title>
        <authorList>
            <person name="Kwok J.S.-L."/>
            <person name="Lam W.-Y."/>
            <person name="Ip M."/>
            <person name="Chan T.-F."/>
            <person name="Hawkey P.M."/>
            <person name="Tsui S.K.-W."/>
        </authorList>
    </citation>
    <scope>NUCLEOTIDE SEQUENCE [LARGE SCALE GENOMIC DNA]</scope>
    <source>
        <strain evidence="8 9">300064</strain>
    </source>
</reference>
<sequence>MYSKMAFNNVKKSFKDYTVYFLTLTFAVCIFYSFNSINSQSILSELNEGQAQYIDMLNQMMSILSVGVSVILGALIIYATNFLIKRRKKEFGLYMILGMKKRSMSTILFLETFYIGIISLVAGLVLGLILAQILSIFTAKLFVLEMTKYSFSISYQAIVKTAIYFAIMYFVVMLFNVICVSRYKLIELLSAGRKNEKMKVKNIYISSFIFIISIIILGFSYHYIGISSLDYTKIEFKYSIILGIVGTLLFFYGISSVLFYMVSKKSSIYYNKLNSFSIRQISSKFNTNFISMTVICLMLLVTIGSLACGLAVKDSMESTLKKSTQFDASISYYSIDEDTVDKNPMEAMESLGYDINDKCNSMIVRTYYSKNTNVKELLSKYAVDEDKTIQELINGHNFTGSINIIPISVFNRVREMQGNEPIELSDYEILAASNYEVLKKIANKFVDNVNSVNIEGKEYKLKERKVFDDCLYTTPTASVLFALVVPDKVIENDSIHLSEQVINVNFKGSEEEKKLEEDKLTQILNKESFRDYDEQKKLEEERGFWIYGMTRQMCMDTSRGLSTLVLFVTIYLGIVFLLSSAAVLALQQLSSCNESIDRYSSLRKIGASKSMINRSIFTQVAIFFMFPLGLAIIHSIVGIRAVNSYLMALGSSNRLSSIFVTALIIIIVYGGYLYGTYISYKNVIDNEFN</sequence>
<protein>
    <submittedName>
        <fullName evidence="8">ABC transporter</fullName>
    </submittedName>
</protein>